<dbReference type="Proteomes" id="UP000811282">
    <property type="component" value="Unassembled WGS sequence"/>
</dbReference>
<accession>A0ABS5YA39</accession>
<dbReference type="InterPro" id="IPR024753">
    <property type="entry name" value="AriR"/>
</dbReference>
<proteinExistence type="predicted"/>
<gene>
    <name evidence="1" type="ORF">JZM24_05950</name>
</gene>
<reference evidence="1 2" key="1">
    <citation type="journal article" date="2021" name="Genome Biol. Evol.">
        <title>The evolution of interdependence in a four-way mealybug symbiosis.</title>
        <authorList>
            <person name="Garber A.I."/>
            <person name="Kupper M."/>
            <person name="Laetsch D.R."/>
            <person name="Weldon S.R."/>
            <person name="Ladinsky M.S."/>
            <person name="Bjorkman P.J."/>
            <person name="McCutcheon J.P."/>
        </authorList>
    </citation>
    <scope>NUCLEOTIDE SEQUENCE [LARGE SCALE GENOMIC DNA]</scope>
    <source>
        <strain evidence="1">SOD</strain>
    </source>
</reference>
<organism evidence="1 2">
    <name type="scientific">Candidatus Sodalis endolongispinus</name>
    <dbReference type="NCBI Taxonomy" id="2812662"/>
    <lineage>
        <taxon>Bacteria</taxon>
        <taxon>Pseudomonadati</taxon>
        <taxon>Pseudomonadota</taxon>
        <taxon>Gammaproteobacteria</taxon>
        <taxon>Enterobacterales</taxon>
        <taxon>Bruguierivoracaceae</taxon>
        <taxon>Sodalis</taxon>
    </lineage>
</organism>
<keyword evidence="2" id="KW-1185">Reference proteome</keyword>
<dbReference type="EMBL" id="JAFJYC010000001">
    <property type="protein sequence ID" value="MBT9431796.1"/>
    <property type="molecule type" value="Genomic_DNA"/>
</dbReference>
<evidence type="ECO:0000313" key="1">
    <source>
        <dbReference type="EMBL" id="MBT9431796.1"/>
    </source>
</evidence>
<comment type="caution">
    <text evidence="1">The sequence shown here is derived from an EMBL/GenBank/DDBJ whole genome shotgun (WGS) entry which is preliminary data.</text>
</comment>
<protein>
    <submittedName>
        <fullName evidence="1">Uncharacterized protein</fullName>
    </submittedName>
</protein>
<evidence type="ECO:0000313" key="2">
    <source>
        <dbReference type="Proteomes" id="UP000811282"/>
    </source>
</evidence>
<dbReference type="Gene3D" id="1.20.5.5260">
    <property type="match status" value="1"/>
</dbReference>
<dbReference type="RefSeq" id="WP_215669015.1">
    <property type="nucleotide sequence ID" value="NZ_JAFJYC010000001.1"/>
</dbReference>
<sequence length="85" mass="9449">MSSVNVETEQPILPPATLPAAGALEAKDLLATIIREIQLTGRPVSHKLILALLLERLETEHDAQKQDCYREALNLFMHTSVMDDI</sequence>
<dbReference type="Pfam" id="PF10798">
    <property type="entry name" value="YmgB"/>
    <property type="match status" value="1"/>
</dbReference>
<name>A0ABS5YA39_9GAMM</name>